<dbReference type="SUPFAM" id="SSF56300">
    <property type="entry name" value="Metallo-dependent phosphatases"/>
    <property type="match status" value="1"/>
</dbReference>
<dbReference type="RefSeq" id="WP_085053690.1">
    <property type="nucleotide sequence ID" value="NZ_LNQR01000124.1"/>
</dbReference>
<dbReference type="InterPro" id="IPR050126">
    <property type="entry name" value="Ap4A_hydrolase"/>
</dbReference>
<dbReference type="Gene3D" id="3.60.21.10">
    <property type="match status" value="1"/>
</dbReference>
<dbReference type="GO" id="GO:0004722">
    <property type="term" value="F:protein serine/threonine phosphatase activity"/>
    <property type="evidence" value="ECO:0007669"/>
    <property type="project" value="UniProtKB-EC"/>
</dbReference>
<dbReference type="InterPro" id="IPR029052">
    <property type="entry name" value="Metallo-depent_PP-like"/>
</dbReference>
<protein>
    <submittedName>
        <fullName evidence="2">Serine/threonine-protein phosphatase</fullName>
        <ecNumber evidence="2">3.1.3.16</ecNumber>
    </submittedName>
</protein>
<organism evidence="2 3">
    <name type="scientific">Candidatus Magnetominusculus xianensis</name>
    <dbReference type="NCBI Taxonomy" id="1748249"/>
    <lineage>
        <taxon>Bacteria</taxon>
        <taxon>Pseudomonadati</taxon>
        <taxon>Nitrospirota</taxon>
        <taxon>Nitrospiria</taxon>
        <taxon>Nitrospirales</taxon>
        <taxon>Nitrospiraceae</taxon>
        <taxon>Candidatus Magnetominusculus</taxon>
    </lineage>
</organism>
<dbReference type="PRINTS" id="PR00114">
    <property type="entry name" value="STPHPHTASE"/>
</dbReference>
<evidence type="ECO:0000313" key="3">
    <source>
        <dbReference type="Proteomes" id="UP000060487"/>
    </source>
</evidence>
<dbReference type="PANTHER" id="PTHR42850">
    <property type="entry name" value="METALLOPHOSPHOESTERASE"/>
    <property type="match status" value="1"/>
</dbReference>
<evidence type="ECO:0000259" key="1">
    <source>
        <dbReference type="Pfam" id="PF00149"/>
    </source>
</evidence>
<proteinExistence type="predicted"/>
<dbReference type="InterPro" id="IPR006186">
    <property type="entry name" value="Ser/Thr-sp_prot-phosphatase"/>
</dbReference>
<dbReference type="InterPro" id="IPR004843">
    <property type="entry name" value="Calcineurin-like_PHP"/>
</dbReference>
<comment type="caution">
    <text evidence="2">The sequence shown here is derived from an EMBL/GenBank/DDBJ whole genome shotgun (WGS) entry which is preliminary data.</text>
</comment>
<gene>
    <name evidence="2" type="ORF">ASN18_3085</name>
</gene>
<dbReference type="PANTHER" id="PTHR42850:SF4">
    <property type="entry name" value="ZINC-DEPENDENT ENDOPOLYPHOSPHATASE"/>
    <property type="match status" value="1"/>
</dbReference>
<dbReference type="EC" id="3.1.3.16" evidence="2"/>
<reference evidence="2 3" key="1">
    <citation type="submission" date="2015-11" db="EMBL/GenBank/DDBJ databases">
        <authorList>
            <person name="Lin W."/>
        </authorList>
    </citation>
    <scope>NUCLEOTIDE SEQUENCE [LARGE SCALE GENOMIC DNA]</scope>
    <source>
        <strain evidence="2 3">HCH-1</strain>
    </source>
</reference>
<dbReference type="Proteomes" id="UP000060487">
    <property type="component" value="Unassembled WGS sequence"/>
</dbReference>
<dbReference type="Pfam" id="PF00149">
    <property type="entry name" value="Metallophos"/>
    <property type="match status" value="1"/>
</dbReference>
<feature type="domain" description="Calcineurin-like phosphoesterase" evidence="1">
    <location>
        <begin position="7"/>
        <end position="187"/>
    </location>
</feature>
<accession>A0ABR5SBA5</accession>
<keyword evidence="3" id="KW-1185">Reference proteome</keyword>
<dbReference type="EMBL" id="LNQR01000124">
    <property type="protein sequence ID" value="KWT76819.1"/>
    <property type="molecule type" value="Genomic_DNA"/>
</dbReference>
<sequence>MEFKRQIAIGDIHGCYGLTVDLVENVIKFNPDQDQLIFIGDYIDRGTDSAQVVQYVDDLKNKYNEQIVLLAGNHEYLAYNAFKIRTAEMFQLWIINGGVNTIESYDGIENAQRYESSERSLVPFVERLEFYYETKTHIFVHGGIPTGETVETAKKQSLLWERNYERYRGKDIIVGHTPHKNVTKYKNAVVIDTGAVFYGKLSAYDPINDKIYDTIVSNPRPRSRQKV</sequence>
<name>A0ABR5SBA5_9BACT</name>
<keyword evidence="2" id="KW-0378">Hydrolase</keyword>
<evidence type="ECO:0000313" key="2">
    <source>
        <dbReference type="EMBL" id="KWT76819.1"/>
    </source>
</evidence>